<feature type="transmembrane region" description="Helical" evidence="9">
    <location>
        <begin position="81"/>
        <end position="101"/>
    </location>
</feature>
<sequence>MALTQDVENRDGNLLEPFVAQQTGTQQEHESEKNLGGLGMVLLSTGIAVIGSFVFGCAVGYSAPTQFGIMDDLSLSYSEYSVFGSILNIGAMIGAITSGRITDFFGRKGAMRISSIICIAGWIGIYLSQGSLLLDLGRFLTGYGIGILSYVVPVFIAEITPKNLRGALATSNQVFIVFGILLVYLIGAFVKWRILALTVTLPCLVMLAGLCIIPESPRWLAMVGRQREFEASLRKLRGPKVDISQEKTDIQDSLALIRQLPRVTLLDLVHKRNIHFVIVGVGLMAFQQFGGVNGIIFYADQIFASAGVPPSAGSILYSGLQVLLTAFVATLIDRAGRRPLLMVSAVGLLLGNILIGTSFFFKAHHLALDLVPIIAITGVMLFIASFSIGMGAIPWVLMSELFPLHLKGIAGSLVTLVNWFGAWFISFTFNFLMEWSSYGTFYLYACVCTFSIIFIVKMVPETKGRTLEEIQASVN</sequence>
<keyword evidence="12" id="KW-1185">Reference proteome</keyword>
<keyword evidence="7 9" id="KW-0472">Membrane</keyword>
<evidence type="ECO:0000256" key="7">
    <source>
        <dbReference type="ARBA" id="ARBA00023136"/>
    </source>
</evidence>
<evidence type="ECO:0000256" key="4">
    <source>
        <dbReference type="ARBA" id="ARBA00022597"/>
    </source>
</evidence>
<gene>
    <name evidence="11" type="ORF">P3X46_035184</name>
</gene>
<dbReference type="EMBL" id="JARPOI010000025">
    <property type="protein sequence ID" value="KAJ9131529.1"/>
    <property type="molecule type" value="Genomic_DNA"/>
</dbReference>
<dbReference type="PROSITE" id="PS50850">
    <property type="entry name" value="MFS"/>
    <property type="match status" value="1"/>
</dbReference>
<dbReference type="Pfam" id="PF00083">
    <property type="entry name" value="Sugar_tr"/>
    <property type="match status" value="1"/>
</dbReference>
<organism evidence="11 12">
    <name type="scientific">Hevea brasiliensis</name>
    <name type="common">Para rubber tree</name>
    <name type="synonym">Siphonia brasiliensis</name>
    <dbReference type="NCBI Taxonomy" id="3981"/>
    <lineage>
        <taxon>Eukaryota</taxon>
        <taxon>Viridiplantae</taxon>
        <taxon>Streptophyta</taxon>
        <taxon>Embryophyta</taxon>
        <taxon>Tracheophyta</taxon>
        <taxon>Spermatophyta</taxon>
        <taxon>Magnoliopsida</taxon>
        <taxon>eudicotyledons</taxon>
        <taxon>Gunneridae</taxon>
        <taxon>Pentapetalae</taxon>
        <taxon>rosids</taxon>
        <taxon>fabids</taxon>
        <taxon>Malpighiales</taxon>
        <taxon>Euphorbiaceae</taxon>
        <taxon>Crotonoideae</taxon>
        <taxon>Micrandreae</taxon>
        <taxon>Hevea</taxon>
    </lineage>
</organism>
<feature type="transmembrane region" description="Helical" evidence="9">
    <location>
        <begin position="311"/>
        <end position="332"/>
    </location>
</feature>
<feature type="transmembrane region" description="Helical" evidence="9">
    <location>
        <begin position="166"/>
        <end position="186"/>
    </location>
</feature>
<dbReference type="InterPro" id="IPR003663">
    <property type="entry name" value="Sugar/inositol_transpt"/>
</dbReference>
<feature type="transmembrane region" description="Helical" evidence="9">
    <location>
        <begin position="113"/>
        <end position="134"/>
    </location>
</feature>
<dbReference type="InterPro" id="IPR050549">
    <property type="entry name" value="MFS_Trehalose_Transporter"/>
</dbReference>
<dbReference type="Proteomes" id="UP001174677">
    <property type="component" value="Unassembled WGS sequence"/>
</dbReference>
<evidence type="ECO:0000259" key="10">
    <source>
        <dbReference type="PROSITE" id="PS50850"/>
    </source>
</evidence>
<keyword evidence="3 8" id="KW-0813">Transport</keyword>
<feature type="transmembrane region" description="Helical" evidence="9">
    <location>
        <begin position="35"/>
        <end position="61"/>
    </location>
</feature>
<keyword evidence="4" id="KW-0762">Sugar transport</keyword>
<evidence type="ECO:0000256" key="1">
    <source>
        <dbReference type="ARBA" id="ARBA00004141"/>
    </source>
</evidence>
<dbReference type="SUPFAM" id="SSF103473">
    <property type="entry name" value="MFS general substrate transporter"/>
    <property type="match status" value="1"/>
</dbReference>
<feature type="transmembrane region" description="Helical" evidence="9">
    <location>
        <begin position="441"/>
        <end position="459"/>
    </location>
</feature>
<dbReference type="InterPro" id="IPR005829">
    <property type="entry name" value="Sugar_transporter_CS"/>
</dbReference>
<dbReference type="InterPro" id="IPR005828">
    <property type="entry name" value="MFS_sugar_transport-like"/>
</dbReference>
<comment type="similarity">
    <text evidence="2 8">Belongs to the major facilitator superfamily. Sugar transporter (TC 2.A.1.1) family.</text>
</comment>
<evidence type="ECO:0000256" key="3">
    <source>
        <dbReference type="ARBA" id="ARBA00022448"/>
    </source>
</evidence>
<dbReference type="CDD" id="cd17358">
    <property type="entry name" value="MFS_GLUT6_8_Class3_like"/>
    <property type="match status" value="1"/>
</dbReference>
<keyword evidence="6 9" id="KW-1133">Transmembrane helix</keyword>
<feature type="transmembrane region" description="Helical" evidence="9">
    <location>
        <begin position="409"/>
        <end position="429"/>
    </location>
</feature>
<dbReference type="PANTHER" id="PTHR48021">
    <property type="match status" value="1"/>
</dbReference>
<feature type="transmembrane region" description="Helical" evidence="9">
    <location>
        <begin position="339"/>
        <end position="361"/>
    </location>
</feature>
<dbReference type="PANTHER" id="PTHR48021:SF21">
    <property type="entry name" value="SUGAR TRANSPORTER ERD6-LIKE 8"/>
    <property type="match status" value="1"/>
</dbReference>
<comment type="subcellular location">
    <subcellularLocation>
        <location evidence="1">Membrane</location>
        <topology evidence="1">Multi-pass membrane protein</topology>
    </subcellularLocation>
</comment>
<comment type="caution">
    <text evidence="11">The sequence shown here is derived from an EMBL/GenBank/DDBJ whole genome shotgun (WGS) entry which is preliminary data.</text>
</comment>
<evidence type="ECO:0000256" key="8">
    <source>
        <dbReference type="RuleBase" id="RU003346"/>
    </source>
</evidence>
<dbReference type="InterPro" id="IPR020846">
    <property type="entry name" value="MFS_dom"/>
</dbReference>
<dbReference type="Gene3D" id="1.20.1250.20">
    <property type="entry name" value="MFS general substrate transporter like domains"/>
    <property type="match status" value="1"/>
</dbReference>
<feature type="domain" description="Major facilitator superfamily (MFS) profile" evidence="10">
    <location>
        <begin position="44"/>
        <end position="463"/>
    </location>
</feature>
<dbReference type="InterPro" id="IPR044775">
    <property type="entry name" value="MFS_ERD6/Tret1-like"/>
</dbReference>
<feature type="transmembrane region" description="Helical" evidence="9">
    <location>
        <begin position="192"/>
        <end position="213"/>
    </location>
</feature>
<proteinExistence type="inferred from homology"/>
<name>A0ABQ9KCW0_HEVBR</name>
<dbReference type="InterPro" id="IPR036259">
    <property type="entry name" value="MFS_trans_sf"/>
</dbReference>
<feature type="transmembrane region" description="Helical" evidence="9">
    <location>
        <begin position="140"/>
        <end position="159"/>
    </location>
</feature>
<evidence type="ECO:0000256" key="6">
    <source>
        <dbReference type="ARBA" id="ARBA00022989"/>
    </source>
</evidence>
<evidence type="ECO:0000256" key="9">
    <source>
        <dbReference type="SAM" id="Phobius"/>
    </source>
</evidence>
<protein>
    <recommendedName>
        <fullName evidence="10">Major facilitator superfamily (MFS) profile domain-containing protein</fullName>
    </recommendedName>
</protein>
<accession>A0ABQ9KCW0</accession>
<evidence type="ECO:0000256" key="5">
    <source>
        <dbReference type="ARBA" id="ARBA00022692"/>
    </source>
</evidence>
<evidence type="ECO:0000313" key="11">
    <source>
        <dbReference type="EMBL" id="KAJ9131529.1"/>
    </source>
</evidence>
<evidence type="ECO:0000313" key="12">
    <source>
        <dbReference type="Proteomes" id="UP001174677"/>
    </source>
</evidence>
<dbReference type="PROSITE" id="PS00216">
    <property type="entry name" value="SUGAR_TRANSPORT_1"/>
    <property type="match status" value="1"/>
</dbReference>
<evidence type="ECO:0000256" key="2">
    <source>
        <dbReference type="ARBA" id="ARBA00010992"/>
    </source>
</evidence>
<dbReference type="NCBIfam" id="TIGR00879">
    <property type="entry name" value="SP"/>
    <property type="match status" value="1"/>
</dbReference>
<feature type="transmembrane region" description="Helical" evidence="9">
    <location>
        <begin position="373"/>
        <end position="397"/>
    </location>
</feature>
<reference evidence="11 12" key="1">
    <citation type="journal article" date="2023" name="Plant Biotechnol. J.">
        <title>Chromosome-level wild Hevea brasiliensis genome provides new tools for genomic-assisted breeding and valuable loci to elevate rubber yield.</title>
        <authorList>
            <person name="Cheng H."/>
            <person name="Song X."/>
            <person name="Hu Y."/>
            <person name="Wu T."/>
            <person name="Yang Q."/>
            <person name="An Z."/>
            <person name="Feng S."/>
            <person name="Deng Z."/>
            <person name="Wu W."/>
            <person name="Zeng X."/>
            <person name="Tu M."/>
            <person name="Wang X."/>
            <person name="Huang H."/>
        </authorList>
    </citation>
    <scope>NUCLEOTIDE SEQUENCE [LARGE SCALE GENOMIC DNA]</scope>
    <source>
        <strain evidence="11">MT/VB/25A 57/8</strain>
    </source>
</reference>
<keyword evidence="5 9" id="KW-0812">Transmembrane</keyword>
<dbReference type="PRINTS" id="PR00171">
    <property type="entry name" value="SUGRTRNSPORT"/>
</dbReference>
<feature type="transmembrane region" description="Helical" evidence="9">
    <location>
        <begin position="276"/>
        <end position="299"/>
    </location>
</feature>